<keyword evidence="6 10" id="KW-0238">DNA-binding</keyword>
<dbReference type="GO" id="GO:0000156">
    <property type="term" value="F:phosphorelay response regulator activity"/>
    <property type="evidence" value="ECO:0007669"/>
    <property type="project" value="TreeGrafter"/>
</dbReference>
<dbReference type="InterPro" id="IPR039420">
    <property type="entry name" value="WalR-like"/>
</dbReference>
<feature type="DNA-binding region" description="OmpR/PhoB-type" evidence="10">
    <location>
        <begin position="132"/>
        <end position="232"/>
    </location>
</feature>
<organism evidence="13 14">
    <name type="scientific">Pseudothioclava arenosa</name>
    <dbReference type="NCBI Taxonomy" id="1795308"/>
    <lineage>
        <taxon>Bacteria</taxon>
        <taxon>Pseudomonadati</taxon>
        <taxon>Pseudomonadota</taxon>
        <taxon>Alphaproteobacteria</taxon>
        <taxon>Rhodobacterales</taxon>
        <taxon>Paracoccaceae</taxon>
        <taxon>Pseudothioclava</taxon>
    </lineage>
</organism>
<reference evidence="13 14" key="1">
    <citation type="submission" date="2017-09" db="EMBL/GenBank/DDBJ databases">
        <title>A multilocus sequence analysis scheme for characterization of bacteria in the genus Thioclava.</title>
        <authorList>
            <person name="Liu Y."/>
            <person name="Shao Z."/>
        </authorList>
    </citation>
    <scope>NUCLEOTIDE SEQUENCE [LARGE SCALE GENOMIC DNA]</scope>
    <source>
        <strain evidence="13 14">CAU 1312</strain>
    </source>
</reference>
<dbReference type="AlphaFoldDB" id="A0A2A4CPL4"/>
<evidence type="ECO:0000256" key="8">
    <source>
        <dbReference type="ARBA" id="ARBA00067337"/>
    </source>
</evidence>
<feature type="modified residue" description="4-aspartylphosphate" evidence="9">
    <location>
        <position position="53"/>
    </location>
</feature>
<evidence type="ECO:0000256" key="2">
    <source>
        <dbReference type="ARBA" id="ARBA00022490"/>
    </source>
</evidence>
<feature type="domain" description="Response regulatory" evidence="11">
    <location>
        <begin position="4"/>
        <end position="117"/>
    </location>
</feature>
<proteinExistence type="predicted"/>
<dbReference type="InterPro" id="IPR036388">
    <property type="entry name" value="WH-like_DNA-bd_sf"/>
</dbReference>
<dbReference type="Gene3D" id="1.10.10.10">
    <property type="entry name" value="Winged helix-like DNA-binding domain superfamily/Winged helix DNA-binding domain"/>
    <property type="match status" value="1"/>
</dbReference>
<dbReference type="SMART" id="SM00448">
    <property type="entry name" value="REC"/>
    <property type="match status" value="1"/>
</dbReference>
<dbReference type="InterPro" id="IPR011006">
    <property type="entry name" value="CheY-like_superfamily"/>
</dbReference>
<evidence type="ECO:0000313" key="13">
    <source>
        <dbReference type="EMBL" id="PCD76260.1"/>
    </source>
</evidence>
<keyword evidence="2" id="KW-0963">Cytoplasm</keyword>
<evidence type="ECO:0000313" key="14">
    <source>
        <dbReference type="Proteomes" id="UP000243507"/>
    </source>
</evidence>
<sequence length="238" mass="26597">MSILVYLLEDDLDITRLIERSLAQQGFAVRSFRRLSEFERALRSKLPDLCLIDLSLPDGDGLSLLNSGLLPRTVPRVVVTGRGSVTDRVVGLEIGADDYIVKPFETREMVARLRAVLRRCRMTREEENSTPKAIARFGEWTANITACTLAHAEGETVSLSSSENALLEAFLRAPGRVLTRSNLLDATTGRGNEPFDRSMDARICRLRRKLGDNPRSPDIIRTVYGAGYIFAKDVSWLE</sequence>
<dbReference type="Pfam" id="PF00486">
    <property type="entry name" value="Trans_reg_C"/>
    <property type="match status" value="1"/>
</dbReference>
<accession>A0A2A4CPL4</accession>
<dbReference type="CDD" id="cd00383">
    <property type="entry name" value="trans_reg_C"/>
    <property type="match status" value="1"/>
</dbReference>
<dbReference type="EMBL" id="NTJD01000007">
    <property type="protein sequence ID" value="PCD76260.1"/>
    <property type="molecule type" value="Genomic_DNA"/>
</dbReference>
<dbReference type="InterPro" id="IPR016032">
    <property type="entry name" value="Sig_transdc_resp-reg_C-effctor"/>
</dbReference>
<evidence type="ECO:0000256" key="9">
    <source>
        <dbReference type="PROSITE-ProRule" id="PRU00169"/>
    </source>
</evidence>
<evidence type="ECO:0000256" key="7">
    <source>
        <dbReference type="ARBA" id="ARBA00023163"/>
    </source>
</evidence>
<dbReference type="FunFam" id="1.10.10.10:FF:000099">
    <property type="entry name" value="Two-component system response regulator TorR"/>
    <property type="match status" value="1"/>
</dbReference>
<feature type="domain" description="OmpR/PhoB-type" evidence="12">
    <location>
        <begin position="132"/>
        <end position="232"/>
    </location>
</feature>
<dbReference type="PANTHER" id="PTHR48111">
    <property type="entry name" value="REGULATOR OF RPOS"/>
    <property type="match status" value="1"/>
</dbReference>
<dbReference type="Pfam" id="PF00072">
    <property type="entry name" value="Response_reg"/>
    <property type="match status" value="1"/>
</dbReference>
<dbReference type="SUPFAM" id="SSF52172">
    <property type="entry name" value="CheY-like"/>
    <property type="match status" value="1"/>
</dbReference>
<dbReference type="GO" id="GO:0000976">
    <property type="term" value="F:transcription cis-regulatory region binding"/>
    <property type="evidence" value="ECO:0007669"/>
    <property type="project" value="TreeGrafter"/>
</dbReference>
<dbReference type="InterPro" id="IPR001789">
    <property type="entry name" value="Sig_transdc_resp-reg_receiver"/>
</dbReference>
<keyword evidence="14" id="KW-1185">Reference proteome</keyword>
<keyword evidence="7" id="KW-0804">Transcription</keyword>
<dbReference type="PROSITE" id="PS50110">
    <property type="entry name" value="RESPONSE_REGULATORY"/>
    <property type="match status" value="1"/>
</dbReference>
<keyword evidence="3 9" id="KW-0597">Phosphoprotein</keyword>
<keyword evidence="5" id="KW-0805">Transcription regulation</keyword>
<dbReference type="GO" id="GO:0005829">
    <property type="term" value="C:cytosol"/>
    <property type="evidence" value="ECO:0007669"/>
    <property type="project" value="TreeGrafter"/>
</dbReference>
<name>A0A2A4CPL4_9RHOB</name>
<dbReference type="SUPFAM" id="SSF46894">
    <property type="entry name" value="C-terminal effector domain of the bipartite response regulators"/>
    <property type="match status" value="1"/>
</dbReference>
<evidence type="ECO:0000256" key="1">
    <source>
        <dbReference type="ARBA" id="ARBA00004496"/>
    </source>
</evidence>
<dbReference type="Gene3D" id="6.10.250.690">
    <property type="match status" value="1"/>
</dbReference>
<dbReference type="Gene3D" id="3.40.50.2300">
    <property type="match status" value="1"/>
</dbReference>
<comment type="subcellular location">
    <subcellularLocation>
        <location evidence="1">Cytoplasm</location>
    </subcellularLocation>
</comment>
<dbReference type="InterPro" id="IPR001867">
    <property type="entry name" value="OmpR/PhoB-type_DNA-bd"/>
</dbReference>
<evidence type="ECO:0000256" key="3">
    <source>
        <dbReference type="ARBA" id="ARBA00022553"/>
    </source>
</evidence>
<evidence type="ECO:0000259" key="11">
    <source>
        <dbReference type="PROSITE" id="PS50110"/>
    </source>
</evidence>
<dbReference type="PROSITE" id="PS51755">
    <property type="entry name" value="OMPR_PHOB"/>
    <property type="match status" value="1"/>
</dbReference>
<protein>
    <recommendedName>
        <fullName evidence="8">Regulatory protein VirG</fullName>
    </recommendedName>
</protein>
<dbReference type="SMART" id="SM00862">
    <property type="entry name" value="Trans_reg_C"/>
    <property type="match status" value="1"/>
</dbReference>
<dbReference type="PANTHER" id="PTHR48111:SF4">
    <property type="entry name" value="DNA-BINDING DUAL TRANSCRIPTIONAL REGULATOR OMPR"/>
    <property type="match status" value="1"/>
</dbReference>
<gene>
    <name evidence="13" type="ORF">CLN94_10585</name>
</gene>
<evidence type="ECO:0000256" key="6">
    <source>
        <dbReference type="ARBA" id="ARBA00023125"/>
    </source>
</evidence>
<evidence type="ECO:0000256" key="10">
    <source>
        <dbReference type="PROSITE-ProRule" id="PRU01091"/>
    </source>
</evidence>
<evidence type="ECO:0000259" key="12">
    <source>
        <dbReference type="PROSITE" id="PS51755"/>
    </source>
</evidence>
<evidence type="ECO:0000256" key="5">
    <source>
        <dbReference type="ARBA" id="ARBA00023015"/>
    </source>
</evidence>
<keyword evidence="4" id="KW-0902">Two-component regulatory system</keyword>
<comment type="caution">
    <text evidence="13">The sequence shown here is derived from an EMBL/GenBank/DDBJ whole genome shotgun (WGS) entry which is preliminary data.</text>
</comment>
<dbReference type="RefSeq" id="WP_096433909.1">
    <property type="nucleotide sequence ID" value="NZ_NTJD01000007.1"/>
</dbReference>
<dbReference type="Proteomes" id="UP000243507">
    <property type="component" value="Unassembled WGS sequence"/>
</dbReference>
<evidence type="ECO:0000256" key="4">
    <source>
        <dbReference type="ARBA" id="ARBA00023012"/>
    </source>
</evidence>
<dbReference type="GO" id="GO:0032993">
    <property type="term" value="C:protein-DNA complex"/>
    <property type="evidence" value="ECO:0007669"/>
    <property type="project" value="TreeGrafter"/>
</dbReference>
<dbReference type="GO" id="GO:0006355">
    <property type="term" value="P:regulation of DNA-templated transcription"/>
    <property type="evidence" value="ECO:0007669"/>
    <property type="project" value="InterPro"/>
</dbReference>
<dbReference type="OrthoDB" id="9802426at2"/>